<evidence type="ECO:0000256" key="4">
    <source>
        <dbReference type="ARBA" id="ARBA00022692"/>
    </source>
</evidence>
<dbReference type="RefSeq" id="WP_123212418.1">
    <property type="nucleotide sequence ID" value="NZ_RJVO01000006.1"/>
</dbReference>
<dbReference type="GO" id="GO:0009279">
    <property type="term" value="C:cell outer membrane"/>
    <property type="evidence" value="ECO:0007669"/>
    <property type="project" value="UniProtKB-SubCell"/>
</dbReference>
<feature type="chain" id="PRO_5018078158" evidence="11">
    <location>
        <begin position="25"/>
        <end position="371"/>
    </location>
</feature>
<comment type="caution">
    <text evidence="13">The sequence shown here is derived from an EMBL/GenBank/DDBJ whole genome shotgun (WGS) entry which is preliminary data.</text>
</comment>
<feature type="signal peptide" evidence="11">
    <location>
        <begin position="1"/>
        <end position="24"/>
    </location>
</feature>
<dbReference type="GO" id="GO:0006811">
    <property type="term" value="P:monoatomic ion transport"/>
    <property type="evidence" value="ECO:0007669"/>
    <property type="project" value="UniProtKB-KW"/>
</dbReference>
<dbReference type="InterPro" id="IPR006665">
    <property type="entry name" value="OmpA-like"/>
</dbReference>
<keyword evidence="7 9" id="KW-0472">Membrane</keyword>
<comment type="subcellular location">
    <subcellularLocation>
        <location evidence="1">Cell outer membrane</location>
        <topology evidence="1">Multi-pass membrane protein</topology>
    </subcellularLocation>
</comment>
<dbReference type="AlphaFoldDB" id="A0A3N0V7M0"/>
<dbReference type="Gene3D" id="3.30.1330.60">
    <property type="entry name" value="OmpA-like domain"/>
    <property type="match status" value="1"/>
</dbReference>
<evidence type="ECO:0000256" key="10">
    <source>
        <dbReference type="SAM" id="MobiDB-lite"/>
    </source>
</evidence>
<dbReference type="SUPFAM" id="SSF103647">
    <property type="entry name" value="TSP type-3 repeat"/>
    <property type="match status" value="1"/>
</dbReference>
<dbReference type="SUPFAM" id="SSF56925">
    <property type="entry name" value="OMPA-like"/>
    <property type="match status" value="1"/>
</dbReference>
<keyword evidence="6" id="KW-0626">Porin</keyword>
<dbReference type="GO" id="GO:0005509">
    <property type="term" value="F:calcium ion binding"/>
    <property type="evidence" value="ECO:0007669"/>
    <property type="project" value="InterPro"/>
</dbReference>
<evidence type="ECO:0000259" key="12">
    <source>
        <dbReference type="PROSITE" id="PS51123"/>
    </source>
</evidence>
<sequence length="371" mass="40125">MRNLTKKAVFCSLATTLSITAAHAQEPVPVDESTGGEVSAAPTEPIHYVGVLGTISRPDDGRSNRGADIDYAIGVSALFGKQYANRWGYEIQGFGETFETGDVLRTDWYRYGLNADLTYSWGDRSHFTPFVLAGVGGNYDDVFPGEDKTTWFANVGAGFVTGGIASLGGLRLRTEVRYIYDDFEDGYGDIRLGVGFELPIFAAAEAAAEPAPLAEEQVKVVEVPTGLLDSDGDGVIDEKDQCPDTPAGTRVDGNGCPLPKILALNGVTFEFDKTRLRPDAETILDNATEILKKYPDMQVEVAGHTDSQGSEAYNLKLSDGRAAAVREYFVSKGVPETQLTSKGYGEAEPVADNATEDGRERNRRVELRILN</sequence>
<keyword evidence="11" id="KW-0732">Signal</keyword>
<dbReference type="InterPro" id="IPR011250">
    <property type="entry name" value="OMP/PagP_B-barrel"/>
</dbReference>
<dbReference type="GO" id="GO:0015288">
    <property type="term" value="F:porin activity"/>
    <property type="evidence" value="ECO:0007669"/>
    <property type="project" value="UniProtKB-KW"/>
</dbReference>
<reference evidence="13 14" key="1">
    <citation type="submission" date="2018-10" db="EMBL/GenBank/DDBJ databases">
        <authorList>
            <person name="Chen W.-M."/>
        </authorList>
    </citation>
    <scope>NUCLEOTIDE SEQUENCE [LARGE SCALE GENOMIC DNA]</scope>
    <source>
        <strain evidence="13 14">THS-13</strain>
    </source>
</reference>
<organism evidence="13 14">
    <name type="scientific">Stagnimonas aquatica</name>
    <dbReference type="NCBI Taxonomy" id="2689987"/>
    <lineage>
        <taxon>Bacteria</taxon>
        <taxon>Pseudomonadati</taxon>
        <taxon>Pseudomonadota</taxon>
        <taxon>Gammaproteobacteria</taxon>
        <taxon>Nevskiales</taxon>
        <taxon>Nevskiaceae</taxon>
        <taxon>Stagnimonas</taxon>
    </lineage>
</organism>
<evidence type="ECO:0000313" key="14">
    <source>
        <dbReference type="Proteomes" id="UP000282106"/>
    </source>
</evidence>
<evidence type="ECO:0000313" key="13">
    <source>
        <dbReference type="EMBL" id="ROH88796.1"/>
    </source>
</evidence>
<dbReference type="InterPro" id="IPR050330">
    <property type="entry name" value="Bact_OuterMem_StrucFunc"/>
</dbReference>
<proteinExistence type="predicted"/>
<dbReference type="SUPFAM" id="SSF103088">
    <property type="entry name" value="OmpA-like"/>
    <property type="match status" value="1"/>
</dbReference>
<protein>
    <submittedName>
        <fullName evidence="13">OmpA family protein</fullName>
    </submittedName>
</protein>
<gene>
    <name evidence="13" type="ORF">ED208_13365</name>
</gene>
<dbReference type="InterPro" id="IPR028974">
    <property type="entry name" value="TSP_type-3_rpt"/>
</dbReference>
<feature type="compositionally biased region" description="Basic and acidic residues" evidence="10">
    <location>
        <begin position="356"/>
        <end position="371"/>
    </location>
</feature>
<dbReference type="GO" id="GO:0046930">
    <property type="term" value="C:pore complex"/>
    <property type="evidence" value="ECO:0007669"/>
    <property type="project" value="UniProtKB-KW"/>
</dbReference>
<keyword evidence="8" id="KW-0998">Cell outer membrane</keyword>
<dbReference type="CDD" id="cd07185">
    <property type="entry name" value="OmpA_C-like"/>
    <property type="match status" value="1"/>
</dbReference>
<dbReference type="InParanoid" id="A0A3N0V7M0"/>
<keyword evidence="4" id="KW-0812">Transmembrane</keyword>
<evidence type="ECO:0000256" key="7">
    <source>
        <dbReference type="ARBA" id="ARBA00023136"/>
    </source>
</evidence>
<dbReference type="PANTHER" id="PTHR30329:SF21">
    <property type="entry name" value="LIPOPROTEIN YIAD-RELATED"/>
    <property type="match status" value="1"/>
</dbReference>
<keyword evidence="3" id="KW-1134">Transmembrane beta strand</keyword>
<evidence type="ECO:0000256" key="1">
    <source>
        <dbReference type="ARBA" id="ARBA00004571"/>
    </source>
</evidence>
<keyword evidence="2" id="KW-0813">Transport</keyword>
<evidence type="ECO:0000256" key="6">
    <source>
        <dbReference type="ARBA" id="ARBA00023114"/>
    </source>
</evidence>
<evidence type="ECO:0000256" key="9">
    <source>
        <dbReference type="PROSITE-ProRule" id="PRU00473"/>
    </source>
</evidence>
<dbReference type="PANTHER" id="PTHR30329">
    <property type="entry name" value="STATOR ELEMENT OF FLAGELLAR MOTOR COMPLEX"/>
    <property type="match status" value="1"/>
</dbReference>
<feature type="region of interest" description="Disordered" evidence="10">
    <location>
        <begin position="339"/>
        <end position="371"/>
    </location>
</feature>
<evidence type="ECO:0000256" key="5">
    <source>
        <dbReference type="ARBA" id="ARBA00023065"/>
    </source>
</evidence>
<accession>A0A3N0V7M0</accession>
<dbReference type="InterPro" id="IPR036737">
    <property type="entry name" value="OmpA-like_sf"/>
</dbReference>
<dbReference type="PROSITE" id="PS51123">
    <property type="entry name" value="OMPA_2"/>
    <property type="match status" value="1"/>
</dbReference>
<keyword evidence="5" id="KW-0406">Ion transport</keyword>
<dbReference type="EMBL" id="RJVO01000006">
    <property type="protein sequence ID" value="ROH88796.1"/>
    <property type="molecule type" value="Genomic_DNA"/>
</dbReference>
<evidence type="ECO:0000256" key="8">
    <source>
        <dbReference type="ARBA" id="ARBA00023237"/>
    </source>
</evidence>
<evidence type="ECO:0000256" key="3">
    <source>
        <dbReference type="ARBA" id="ARBA00022452"/>
    </source>
</evidence>
<name>A0A3N0V7M0_9GAMM</name>
<dbReference type="Gene3D" id="2.40.160.20">
    <property type="match status" value="1"/>
</dbReference>
<evidence type="ECO:0000256" key="11">
    <source>
        <dbReference type="SAM" id="SignalP"/>
    </source>
</evidence>
<feature type="domain" description="OmpA-like" evidence="12">
    <location>
        <begin position="256"/>
        <end position="371"/>
    </location>
</feature>
<evidence type="ECO:0000256" key="2">
    <source>
        <dbReference type="ARBA" id="ARBA00022448"/>
    </source>
</evidence>
<dbReference type="Proteomes" id="UP000282106">
    <property type="component" value="Unassembled WGS sequence"/>
</dbReference>
<dbReference type="InterPro" id="IPR006664">
    <property type="entry name" value="OMP_bac"/>
</dbReference>
<keyword evidence="14" id="KW-1185">Reference proteome</keyword>
<dbReference type="PRINTS" id="PR01021">
    <property type="entry name" value="OMPADOMAIN"/>
</dbReference>
<dbReference type="Pfam" id="PF00691">
    <property type="entry name" value="OmpA"/>
    <property type="match status" value="1"/>
</dbReference>